<sequence>MKTLPANIAQPFFVWMENGGYEAQIKMDCVVMKKGRAVAKVFYGKEEQPRYVINDHCAERLDLFLRQYLKNGKGFIGELKAKAEFQTKRNMQKVRELGYLGVAA</sequence>
<dbReference type="KEGG" id="ala:BFG52_07330"/>
<proteinExistence type="predicted"/>
<keyword evidence="2" id="KW-1185">Reference proteome</keyword>
<dbReference type="RefSeq" id="WP_067554108.1">
    <property type="nucleotide sequence ID" value="NZ_CP016895.1"/>
</dbReference>
<organism evidence="1 2">
    <name type="scientific">Acinetobacter larvae</name>
    <dbReference type="NCBI Taxonomy" id="1789224"/>
    <lineage>
        <taxon>Bacteria</taxon>
        <taxon>Pseudomonadati</taxon>
        <taxon>Pseudomonadota</taxon>
        <taxon>Gammaproteobacteria</taxon>
        <taxon>Moraxellales</taxon>
        <taxon>Moraxellaceae</taxon>
        <taxon>Acinetobacter</taxon>
    </lineage>
</organism>
<protein>
    <submittedName>
        <fullName evidence="1">Uncharacterized protein</fullName>
    </submittedName>
</protein>
<gene>
    <name evidence="1" type="ORF">BFG52_07330</name>
</gene>
<reference evidence="1 2" key="1">
    <citation type="submission" date="2016-08" db="EMBL/GenBank/DDBJ databases">
        <authorList>
            <person name="Seilhamer J.J."/>
        </authorList>
    </citation>
    <scope>NUCLEOTIDE SEQUENCE [LARGE SCALE GENOMIC DNA]</scope>
    <source>
        <strain evidence="1 2">BRTC-1</strain>
    </source>
</reference>
<dbReference type="AlphaFoldDB" id="A0A1B2LZ34"/>
<name>A0A1B2LZ34_9GAMM</name>
<accession>A0A1B2LZ34</accession>
<evidence type="ECO:0000313" key="1">
    <source>
        <dbReference type="EMBL" id="AOA58181.1"/>
    </source>
</evidence>
<dbReference type="STRING" id="1789224.BFG52_07330"/>
<evidence type="ECO:0000313" key="2">
    <source>
        <dbReference type="Proteomes" id="UP000093391"/>
    </source>
</evidence>
<dbReference type="OrthoDB" id="6693994at2"/>
<dbReference type="Proteomes" id="UP000093391">
    <property type="component" value="Chromosome"/>
</dbReference>
<dbReference type="EMBL" id="CP016895">
    <property type="protein sequence ID" value="AOA58181.1"/>
    <property type="molecule type" value="Genomic_DNA"/>
</dbReference>